<organism evidence="2">
    <name type="scientific">Glycine max</name>
    <name type="common">Soybean</name>
    <name type="synonym">Glycine hispida</name>
    <dbReference type="NCBI Taxonomy" id="3847"/>
    <lineage>
        <taxon>Eukaryota</taxon>
        <taxon>Viridiplantae</taxon>
        <taxon>Streptophyta</taxon>
        <taxon>Embryophyta</taxon>
        <taxon>Tracheophyta</taxon>
        <taxon>Spermatophyta</taxon>
        <taxon>Magnoliopsida</taxon>
        <taxon>eudicotyledons</taxon>
        <taxon>Gunneridae</taxon>
        <taxon>Pentapetalae</taxon>
        <taxon>rosids</taxon>
        <taxon>fabids</taxon>
        <taxon>Fabales</taxon>
        <taxon>Fabaceae</taxon>
        <taxon>Papilionoideae</taxon>
        <taxon>50 kb inversion clade</taxon>
        <taxon>NPAAA clade</taxon>
        <taxon>indigoferoid/millettioid clade</taxon>
        <taxon>Phaseoleae</taxon>
        <taxon>Glycine</taxon>
        <taxon>Glycine subgen. Soja</taxon>
    </lineage>
</organism>
<proteinExistence type="predicted"/>
<evidence type="ECO:0000259" key="1">
    <source>
        <dbReference type="Pfam" id="PF23935"/>
    </source>
</evidence>
<feature type="domain" description="DUF7271" evidence="1">
    <location>
        <begin position="31"/>
        <end position="89"/>
    </location>
</feature>
<reference evidence="2 3" key="1">
    <citation type="journal article" date="2010" name="Nature">
        <title>Genome sequence of the palaeopolyploid soybean.</title>
        <authorList>
            <person name="Schmutz J."/>
            <person name="Cannon S.B."/>
            <person name="Schlueter J."/>
            <person name="Ma J."/>
            <person name="Mitros T."/>
            <person name="Nelson W."/>
            <person name="Hyten D.L."/>
            <person name="Song Q."/>
            <person name="Thelen J.J."/>
            <person name="Cheng J."/>
            <person name="Xu D."/>
            <person name="Hellsten U."/>
            <person name="May G.D."/>
            <person name="Yu Y."/>
            <person name="Sakurai T."/>
            <person name="Umezawa T."/>
            <person name="Bhattacharyya M.K."/>
            <person name="Sandhu D."/>
            <person name="Valliyodan B."/>
            <person name="Lindquist E."/>
            <person name="Peto M."/>
            <person name="Grant D."/>
            <person name="Shu S."/>
            <person name="Goodstein D."/>
            <person name="Barry K."/>
            <person name="Futrell-Griggs M."/>
            <person name="Abernathy B."/>
            <person name="Du J."/>
            <person name="Tian Z."/>
            <person name="Zhu L."/>
            <person name="Gill N."/>
            <person name="Joshi T."/>
            <person name="Libault M."/>
            <person name="Sethuraman A."/>
            <person name="Zhang X.-C."/>
            <person name="Shinozaki K."/>
            <person name="Nguyen H.T."/>
            <person name="Wing R.A."/>
            <person name="Cregan P."/>
            <person name="Specht J."/>
            <person name="Grimwood J."/>
            <person name="Rokhsar D."/>
            <person name="Stacey G."/>
            <person name="Shoemaker R.C."/>
            <person name="Jackson S.A."/>
        </authorList>
    </citation>
    <scope>NUCLEOTIDE SEQUENCE</scope>
    <source>
        <strain evidence="3">cv. Williams 82</strain>
        <tissue evidence="2">Callus</tissue>
    </source>
</reference>
<dbReference type="EnsemblPlants" id="KRH16034">
    <property type="protein sequence ID" value="KRH16034"/>
    <property type="gene ID" value="GLYMA_14G128100"/>
</dbReference>
<evidence type="ECO:0000313" key="4">
    <source>
        <dbReference type="Proteomes" id="UP000008827"/>
    </source>
</evidence>
<dbReference type="EMBL" id="CM000847">
    <property type="protein sequence ID" value="KRH16034.1"/>
    <property type="molecule type" value="Genomic_DNA"/>
</dbReference>
<dbReference type="InParanoid" id="A0A0R0GJD1"/>
<dbReference type="Gramene" id="KRH16034">
    <property type="protein sequence ID" value="KRH16034"/>
    <property type="gene ID" value="GLYMA_14G128100"/>
</dbReference>
<reference evidence="3" key="2">
    <citation type="submission" date="2018-02" db="UniProtKB">
        <authorList>
            <consortium name="EnsemblPlants"/>
        </authorList>
    </citation>
    <scope>IDENTIFICATION</scope>
    <source>
        <strain evidence="3">Williams 82</strain>
    </source>
</reference>
<evidence type="ECO:0000313" key="2">
    <source>
        <dbReference type="EMBL" id="KRH16034.1"/>
    </source>
</evidence>
<dbReference type="InterPro" id="IPR055695">
    <property type="entry name" value="DUF7271"/>
</dbReference>
<accession>A0A0R0GJD1</accession>
<name>A0A0R0GJD1_SOYBN</name>
<dbReference type="Proteomes" id="UP000008827">
    <property type="component" value="Chromosome 14"/>
</dbReference>
<keyword evidence="4" id="KW-1185">Reference proteome</keyword>
<reference evidence="2" key="3">
    <citation type="submission" date="2018-07" db="EMBL/GenBank/DDBJ databases">
        <title>WGS assembly of Glycine max.</title>
        <authorList>
            <person name="Schmutz J."/>
            <person name="Cannon S."/>
            <person name="Schlueter J."/>
            <person name="Ma J."/>
            <person name="Mitros T."/>
            <person name="Nelson W."/>
            <person name="Hyten D."/>
            <person name="Song Q."/>
            <person name="Thelen J."/>
            <person name="Cheng J."/>
            <person name="Xu D."/>
            <person name="Hellsten U."/>
            <person name="May G."/>
            <person name="Yu Y."/>
            <person name="Sakurai T."/>
            <person name="Umezawa T."/>
            <person name="Bhattacharyya M."/>
            <person name="Sandhu D."/>
            <person name="Valliyodan B."/>
            <person name="Lindquist E."/>
            <person name="Peto M."/>
            <person name="Grant D."/>
            <person name="Shu S."/>
            <person name="Goodstein D."/>
            <person name="Barry K."/>
            <person name="Futrell-Griggs M."/>
            <person name="Abernathy B."/>
            <person name="Du J."/>
            <person name="Tian Z."/>
            <person name="Zhu L."/>
            <person name="Gill N."/>
            <person name="Joshi T."/>
            <person name="Libault M."/>
            <person name="Sethuraman A."/>
            <person name="Zhang X."/>
            <person name="Shinozaki K."/>
            <person name="Nguyen H."/>
            <person name="Wing R."/>
            <person name="Cregan P."/>
            <person name="Specht J."/>
            <person name="Grimwood J."/>
            <person name="Rokhsar D."/>
            <person name="Stacey G."/>
            <person name="Shoemaker R."/>
            <person name="Jackson S."/>
        </authorList>
    </citation>
    <scope>NUCLEOTIDE SEQUENCE</scope>
    <source>
        <tissue evidence="2">Callus</tissue>
    </source>
</reference>
<dbReference type="Pfam" id="PF23935">
    <property type="entry name" value="DUF7271"/>
    <property type="match status" value="1"/>
</dbReference>
<gene>
    <name evidence="2" type="ORF">GLYMA_14G128100</name>
</gene>
<dbReference type="AlphaFoldDB" id="A0A0R0GJD1"/>
<protein>
    <recommendedName>
        <fullName evidence="1">DUF7271 domain-containing protein</fullName>
    </recommendedName>
</protein>
<sequence>MNNGHPIIHMKFGSNTMEQPTQYGSNNTEVDIFFADGLSEVRADLKIYESIIINFFACDDNTIFDLHFTPPLNQQTCGRPILHSRVHAWRTEITQCILGAPQPLEIQSHARKYLKQCENHLTILRKNAPPLQWDVVTLDRDIKDKSIVRPWYKFLRENDFHHGDERVDVKSYKECVYLDEKNCCEDVRAQRKTKQEHKICT</sequence>
<evidence type="ECO:0000313" key="3">
    <source>
        <dbReference type="EnsemblPlants" id="KRH16034"/>
    </source>
</evidence>